<evidence type="ECO:0000256" key="2">
    <source>
        <dbReference type="ARBA" id="ARBA00023274"/>
    </source>
</evidence>
<evidence type="ECO:0000313" key="5">
    <source>
        <dbReference type="Proteomes" id="UP000693672"/>
    </source>
</evidence>
<keyword evidence="5" id="KW-1185">Reference proteome</keyword>
<dbReference type="EMBL" id="CAJVAS010000038">
    <property type="protein sequence ID" value="CAG7647354.1"/>
    <property type="molecule type" value="Genomic_DNA"/>
</dbReference>
<keyword evidence="2" id="KW-0687">Ribonucleoprotein</keyword>
<dbReference type="CDD" id="cd06088">
    <property type="entry name" value="KOW_RPL14"/>
    <property type="match status" value="1"/>
</dbReference>
<dbReference type="AlphaFoldDB" id="A0A916NRG8"/>
<dbReference type="GO" id="GO:0005840">
    <property type="term" value="C:ribosome"/>
    <property type="evidence" value="ECO:0007669"/>
    <property type="project" value="UniProtKB-KW"/>
</dbReference>
<comment type="caution">
    <text evidence="4">The sequence shown here is derived from an EMBL/GenBank/DDBJ whole genome shotgun (WGS) entry which is preliminary data.</text>
</comment>
<gene>
    <name evidence="4" type="ORF">PAESOLCIP111_05369</name>
</gene>
<reference evidence="4" key="1">
    <citation type="submission" date="2021-06" db="EMBL/GenBank/DDBJ databases">
        <authorList>
            <person name="Criscuolo A."/>
        </authorList>
    </citation>
    <scope>NUCLEOTIDE SEQUENCE</scope>
    <source>
        <strain evidence="4">CIP111600</strain>
    </source>
</reference>
<name>A0A916NRG8_9BACL</name>
<organism evidence="4 5">
    <name type="scientific">Paenibacillus solanacearum</name>
    <dbReference type="NCBI Taxonomy" id="2048548"/>
    <lineage>
        <taxon>Bacteria</taxon>
        <taxon>Bacillati</taxon>
        <taxon>Bacillota</taxon>
        <taxon>Bacilli</taxon>
        <taxon>Bacillales</taxon>
        <taxon>Paenibacillaceae</taxon>
        <taxon>Paenibacillus</taxon>
    </lineage>
</organism>
<sequence length="102" mass="11443">MAASHDPQPGQIVRVIRGQDTGKFAVIIGVVDQRYVWIADGNKRRFDQPKKKNIIHLELLPAISSEVAESLLETSRVTNGKLRFALNKYVDNLETEALEKGE</sequence>
<evidence type="ECO:0000313" key="4">
    <source>
        <dbReference type="EMBL" id="CAG7647354.1"/>
    </source>
</evidence>
<dbReference type="InterPro" id="IPR005824">
    <property type="entry name" value="KOW"/>
</dbReference>
<protein>
    <recommendedName>
        <fullName evidence="3">KOW domain-containing protein</fullName>
    </recommendedName>
</protein>
<dbReference type="Pfam" id="PF00467">
    <property type="entry name" value="KOW"/>
    <property type="match status" value="1"/>
</dbReference>
<dbReference type="RefSeq" id="WP_218095093.1">
    <property type="nucleotide sequence ID" value="NZ_CAJVAS010000038.1"/>
</dbReference>
<dbReference type="InterPro" id="IPR041985">
    <property type="entry name" value="Ribosomal_eL14_KOW"/>
</dbReference>
<dbReference type="Proteomes" id="UP000693672">
    <property type="component" value="Unassembled WGS sequence"/>
</dbReference>
<proteinExistence type="predicted"/>
<evidence type="ECO:0000256" key="1">
    <source>
        <dbReference type="ARBA" id="ARBA00022980"/>
    </source>
</evidence>
<feature type="domain" description="KOW" evidence="3">
    <location>
        <begin position="9"/>
        <end position="34"/>
    </location>
</feature>
<accession>A0A916NRG8</accession>
<dbReference type="GO" id="GO:1990904">
    <property type="term" value="C:ribonucleoprotein complex"/>
    <property type="evidence" value="ECO:0007669"/>
    <property type="project" value="UniProtKB-KW"/>
</dbReference>
<keyword evidence="1" id="KW-0689">Ribosomal protein</keyword>
<evidence type="ECO:0000259" key="3">
    <source>
        <dbReference type="Pfam" id="PF00467"/>
    </source>
</evidence>